<dbReference type="Gene3D" id="3.30.9.10">
    <property type="entry name" value="D-Amino Acid Oxidase, subunit A, domain 2"/>
    <property type="match status" value="1"/>
</dbReference>
<dbReference type="Gene3D" id="3.50.50.60">
    <property type="entry name" value="FAD/NAD(P)-binding domain"/>
    <property type="match status" value="1"/>
</dbReference>
<proteinExistence type="predicted"/>
<dbReference type="GO" id="GO:0046872">
    <property type="term" value="F:metal ion binding"/>
    <property type="evidence" value="ECO:0007669"/>
    <property type="project" value="UniProtKB-KW"/>
</dbReference>
<dbReference type="EMBL" id="JAGYPJ010000001">
    <property type="protein sequence ID" value="MBS4199374.1"/>
    <property type="molecule type" value="Genomic_DNA"/>
</dbReference>
<dbReference type="FunFam" id="2.102.10.10:FF:000014">
    <property type="entry name" value="Oxidoreductase, FAD dependent"/>
    <property type="match status" value="1"/>
</dbReference>
<dbReference type="InterPro" id="IPR036188">
    <property type="entry name" value="FAD/NAD-bd_sf"/>
</dbReference>
<dbReference type="InterPro" id="IPR038010">
    <property type="entry name" value="YhfW_C"/>
</dbReference>
<dbReference type="PROSITE" id="PS51296">
    <property type="entry name" value="RIESKE"/>
    <property type="match status" value="1"/>
</dbReference>
<protein>
    <submittedName>
        <fullName evidence="7">FAD-dependent oxidoreductase</fullName>
    </submittedName>
</protein>
<keyword evidence="3" id="KW-0408">Iron</keyword>
<feature type="domain" description="Rieske" evidence="6">
    <location>
        <begin position="427"/>
        <end position="520"/>
    </location>
</feature>
<keyword evidence="2" id="KW-0479">Metal-binding</keyword>
<keyword evidence="1" id="KW-0001">2Fe-2S</keyword>
<dbReference type="SUPFAM" id="SSF50022">
    <property type="entry name" value="ISP domain"/>
    <property type="match status" value="1"/>
</dbReference>
<evidence type="ECO:0000256" key="1">
    <source>
        <dbReference type="ARBA" id="ARBA00022714"/>
    </source>
</evidence>
<evidence type="ECO:0000256" key="2">
    <source>
        <dbReference type="ARBA" id="ARBA00022723"/>
    </source>
</evidence>
<dbReference type="RefSeq" id="WP_213110060.1">
    <property type="nucleotide sequence ID" value="NZ_JAGYPJ010000001.1"/>
</dbReference>
<evidence type="ECO:0000259" key="6">
    <source>
        <dbReference type="PROSITE" id="PS51296"/>
    </source>
</evidence>
<name>A0A942TNE6_9BACI</name>
<dbReference type="GO" id="GO:0016705">
    <property type="term" value="F:oxidoreductase activity, acting on paired donors, with incorporation or reduction of molecular oxygen"/>
    <property type="evidence" value="ECO:0007669"/>
    <property type="project" value="UniProtKB-ARBA"/>
</dbReference>
<dbReference type="CDD" id="cd03477">
    <property type="entry name" value="Rieske_YhfW_C"/>
    <property type="match status" value="1"/>
</dbReference>
<evidence type="ECO:0000313" key="8">
    <source>
        <dbReference type="Proteomes" id="UP000682713"/>
    </source>
</evidence>
<dbReference type="GO" id="GO:0005737">
    <property type="term" value="C:cytoplasm"/>
    <property type="evidence" value="ECO:0007669"/>
    <property type="project" value="TreeGrafter"/>
</dbReference>
<dbReference type="Pfam" id="PF01266">
    <property type="entry name" value="DAO"/>
    <property type="match status" value="1"/>
</dbReference>
<dbReference type="InterPro" id="IPR006076">
    <property type="entry name" value="FAD-dep_OxRdtase"/>
</dbReference>
<dbReference type="PANTHER" id="PTHR13847:SF274">
    <property type="entry name" value="RIESKE 2FE-2S IRON-SULFUR PROTEIN YHFW-RELATED"/>
    <property type="match status" value="1"/>
</dbReference>
<keyword evidence="4" id="KW-0411">Iron-sulfur</keyword>
<dbReference type="InterPro" id="IPR036922">
    <property type="entry name" value="Rieske_2Fe-2S_sf"/>
</dbReference>
<evidence type="ECO:0000256" key="4">
    <source>
        <dbReference type="ARBA" id="ARBA00023014"/>
    </source>
</evidence>
<gene>
    <name evidence="7" type="ORF">KHA93_06880</name>
</gene>
<dbReference type="Gene3D" id="2.102.10.10">
    <property type="entry name" value="Rieske [2Fe-2S] iron-sulphur domain"/>
    <property type="match status" value="1"/>
</dbReference>
<dbReference type="InterPro" id="IPR005805">
    <property type="entry name" value="Rieske_Fe-S_prot_C"/>
</dbReference>
<keyword evidence="8" id="KW-1185">Reference proteome</keyword>
<dbReference type="GO" id="GO:0004497">
    <property type="term" value="F:monooxygenase activity"/>
    <property type="evidence" value="ECO:0007669"/>
    <property type="project" value="UniProtKB-ARBA"/>
</dbReference>
<evidence type="ECO:0000313" key="7">
    <source>
        <dbReference type="EMBL" id="MBS4199374.1"/>
    </source>
</evidence>
<dbReference type="Pfam" id="PF00355">
    <property type="entry name" value="Rieske"/>
    <property type="match status" value="1"/>
</dbReference>
<reference evidence="7 8" key="1">
    <citation type="submission" date="2021-05" db="EMBL/GenBank/DDBJ databases">
        <title>Novel Bacillus species.</title>
        <authorList>
            <person name="Liu G."/>
        </authorList>
    </citation>
    <scope>NUCLEOTIDE SEQUENCE [LARGE SCALE GENOMIC DNA]</scope>
    <source>
        <strain evidence="7 8">FJAT-49732</strain>
    </source>
</reference>
<dbReference type="SUPFAM" id="SSF51905">
    <property type="entry name" value="FAD/NAD(P)-binding domain"/>
    <property type="match status" value="1"/>
</dbReference>
<evidence type="ECO:0000256" key="3">
    <source>
        <dbReference type="ARBA" id="ARBA00023004"/>
    </source>
</evidence>
<dbReference type="AlphaFoldDB" id="A0A942TNE6"/>
<sequence>MSILNNGEGKLPDQLSSYWLKSTKPPSFPSIENDLQVDVVIVGGGITGITTAYLLVKEGFQVAVIEASTIFNGTTGHTTAKVTAQHGLIYDEFIQHFGEEKARLYYEANKEAAEHIAELIHLHGIDCDFKKEDAYVYTNSNDSIQKLKNEYEAYKRLGIEGEYVDSLPLDIGNIKGAVVMKNQAQFHPLHYLTQLVDFIKESGGEIYEQSVATHMDISEKPIVHLRNGAKITAQHVISASHFPFHDNRGYFARLHPKRSYVVAAKPEKSFPGGMYINAETPTRSIRSVNVEGEEVLLFSGDGHKTGQGEPEKEHYEALEKFAKDEFGAKEILYRWSAQDLVTDDKVPYIGCSNEDDKRVLVATGFRKWGMTTSMVAAQLMKDILIGKANRYKDLFAPSRFTADPGLKTMVKENVNVATNLISGKLNRPDKEIKDVKEGEGAVVSIKGGRAGAFKKMDGQLFIVDTTCTHMGCEINWNSADQTWDCPCHGSRFSVEGEVIEGPAERPLKRIDPDSIDYTTS</sequence>
<dbReference type="GO" id="GO:0016020">
    <property type="term" value="C:membrane"/>
    <property type="evidence" value="ECO:0007669"/>
    <property type="project" value="InterPro"/>
</dbReference>
<dbReference type="Proteomes" id="UP000682713">
    <property type="component" value="Unassembled WGS sequence"/>
</dbReference>
<comment type="caution">
    <text evidence="7">The sequence shown here is derived from an EMBL/GenBank/DDBJ whole genome shotgun (WGS) entry which is preliminary data.</text>
</comment>
<keyword evidence="5" id="KW-1015">Disulfide bond</keyword>
<dbReference type="GO" id="GO:0051537">
    <property type="term" value="F:2 iron, 2 sulfur cluster binding"/>
    <property type="evidence" value="ECO:0007669"/>
    <property type="project" value="UniProtKB-KW"/>
</dbReference>
<dbReference type="PANTHER" id="PTHR13847">
    <property type="entry name" value="SARCOSINE DEHYDROGENASE-RELATED"/>
    <property type="match status" value="1"/>
</dbReference>
<dbReference type="InterPro" id="IPR017941">
    <property type="entry name" value="Rieske_2Fe-2S"/>
</dbReference>
<dbReference type="PRINTS" id="PR00162">
    <property type="entry name" value="RIESKE"/>
</dbReference>
<organism evidence="7 8">
    <name type="scientific">Lederbergia citrisecunda</name>
    <dbReference type="NCBI Taxonomy" id="2833583"/>
    <lineage>
        <taxon>Bacteria</taxon>
        <taxon>Bacillati</taxon>
        <taxon>Bacillota</taxon>
        <taxon>Bacilli</taxon>
        <taxon>Bacillales</taxon>
        <taxon>Bacillaceae</taxon>
        <taxon>Lederbergia</taxon>
    </lineage>
</organism>
<evidence type="ECO:0000256" key="5">
    <source>
        <dbReference type="ARBA" id="ARBA00023157"/>
    </source>
</evidence>
<accession>A0A942TNE6</accession>